<dbReference type="InterPro" id="IPR011681">
    <property type="entry name" value="GcrA"/>
</dbReference>
<protein>
    <recommendedName>
        <fullName evidence="4">GcrA cell cycle regulator</fullName>
    </recommendedName>
</protein>
<keyword evidence="3" id="KW-1185">Reference proteome</keyword>
<dbReference type="Proteomes" id="UP000586722">
    <property type="component" value="Unassembled WGS sequence"/>
</dbReference>
<sequence length="290" mass="30327">MTPWRSLTTEQKREAVRPLAAEGLTYRQMAARLAPLYGALRVTQVQGACRLAGLLRPRRDDVDAGAGAQASGDSWRALPPQTKKRLLEPLAEQGLTAAQIADALTAQWGAVTRFAVIGACRRLGVVLTQPRGAAPGATSGTTSATTSGEAGGAGAAADAGACPQPQQPGPRPVRRSSLSNLMTAARVTLAPSHAERAGMPADERRALALASCREAGPIRLQALTAETCRWPLTADDGSTVYCGAERAHGAFCAGHGSIAYCPSPADKARLARLQRQAARRKAARVEVEHD</sequence>
<dbReference type="Pfam" id="PF07750">
    <property type="entry name" value="GcrA"/>
    <property type="match status" value="1"/>
</dbReference>
<proteinExistence type="predicted"/>
<evidence type="ECO:0000313" key="2">
    <source>
        <dbReference type="EMBL" id="NBN78699.1"/>
    </source>
</evidence>
<feature type="region of interest" description="Disordered" evidence="1">
    <location>
        <begin position="131"/>
        <end position="175"/>
    </location>
</feature>
<comment type="caution">
    <text evidence="2">The sequence shown here is derived from an EMBL/GenBank/DDBJ whole genome shotgun (WGS) entry which is preliminary data.</text>
</comment>
<name>A0A7X5F559_9HYPH</name>
<dbReference type="EMBL" id="JAABLQ010000001">
    <property type="protein sequence ID" value="NBN78699.1"/>
    <property type="molecule type" value="Genomic_DNA"/>
</dbReference>
<gene>
    <name evidence="2" type="ORF">GWI72_10515</name>
</gene>
<dbReference type="RefSeq" id="WP_161708609.1">
    <property type="nucleotide sequence ID" value="NZ_JAABLQ010000001.1"/>
</dbReference>
<evidence type="ECO:0000313" key="3">
    <source>
        <dbReference type="Proteomes" id="UP000586722"/>
    </source>
</evidence>
<evidence type="ECO:0000256" key="1">
    <source>
        <dbReference type="SAM" id="MobiDB-lite"/>
    </source>
</evidence>
<dbReference type="AlphaFoldDB" id="A0A7X5F559"/>
<feature type="compositionally biased region" description="Low complexity" evidence="1">
    <location>
        <begin position="155"/>
        <end position="164"/>
    </location>
</feature>
<organism evidence="2 3">
    <name type="scientific">Pannonibacter tanglangensis</name>
    <dbReference type="NCBI Taxonomy" id="2750084"/>
    <lineage>
        <taxon>Bacteria</taxon>
        <taxon>Pseudomonadati</taxon>
        <taxon>Pseudomonadota</taxon>
        <taxon>Alphaproteobacteria</taxon>
        <taxon>Hyphomicrobiales</taxon>
        <taxon>Stappiaceae</taxon>
        <taxon>Pannonibacter</taxon>
    </lineage>
</organism>
<evidence type="ECO:0008006" key="4">
    <source>
        <dbReference type="Google" id="ProtNLM"/>
    </source>
</evidence>
<reference evidence="3" key="1">
    <citation type="submission" date="2020-01" db="EMBL/GenBank/DDBJ databases">
        <authorList>
            <person name="Fang Y."/>
            <person name="Sun R."/>
            <person name="Nie L."/>
            <person name="He J."/>
            <person name="Hao L."/>
            <person name="Wang L."/>
            <person name="Su S."/>
            <person name="Lv E."/>
            <person name="Zhang Z."/>
            <person name="Xie R."/>
            <person name="Liu H."/>
        </authorList>
    </citation>
    <scope>NUCLEOTIDE SEQUENCE [LARGE SCALE GENOMIC DNA]</scope>
    <source>
        <strain evidence="3">XCT-53</strain>
    </source>
</reference>
<feature type="compositionally biased region" description="Low complexity" evidence="1">
    <location>
        <begin position="132"/>
        <end position="148"/>
    </location>
</feature>
<accession>A0A7X5F559</accession>